<organism evidence="1 2">
    <name type="scientific">Dendrolimus kikuchii</name>
    <dbReference type="NCBI Taxonomy" id="765133"/>
    <lineage>
        <taxon>Eukaryota</taxon>
        <taxon>Metazoa</taxon>
        <taxon>Ecdysozoa</taxon>
        <taxon>Arthropoda</taxon>
        <taxon>Hexapoda</taxon>
        <taxon>Insecta</taxon>
        <taxon>Pterygota</taxon>
        <taxon>Neoptera</taxon>
        <taxon>Endopterygota</taxon>
        <taxon>Lepidoptera</taxon>
        <taxon>Glossata</taxon>
        <taxon>Ditrysia</taxon>
        <taxon>Bombycoidea</taxon>
        <taxon>Lasiocampidae</taxon>
        <taxon>Dendrolimus</taxon>
    </lineage>
</organism>
<protein>
    <submittedName>
        <fullName evidence="1">Uncharacterized protein</fullName>
    </submittedName>
</protein>
<name>A0ACC1CGI8_9NEOP</name>
<reference evidence="1 2" key="1">
    <citation type="journal article" date="2021" name="Front. Genet.">
        <title>Chromosome-Level Genome Assembly Reveals Significant Gene Expansion in the Toll and IMD Signaling Pathways of Dendrolimus kikuchii.</title>
        <authorList>
            <person name="Zhou J."/>
            <person name="Wu P."/>
            <person name="Xiong Z."/>
            <person name="Liu N."/>
            <person name="Zhao N."/>
            <person name="Ji M."/>
            <person name="Qiu Y."/>
            <person name="Yang B."/>
        </authorList>
    </citation>
    <scope>NUCLEOTIDE SEQUENCE [LARGE SCALE GENOMIC DNA]</scope>
    <source>
        <strain evidence="1">Ann1</strain>
    </source>
</reference>
<keyword evidence="2" id="KW-1185">Reference proteome</keyword>
<dbReference type="EMBL" id="CM034413">
    <property type="protein sequence ID" value="KAJ0170557.1"/>
    <property type="molecule type" value="Genomic_DNA"/>
</dbReference>
<evidence type="ECO:0000313" key="2">
    <source>
        <dbReference type="Proteomes" id="UP000824533"/>
    </source>
</evidence>
<proteinExistence type="predicted"/>
<gene>
    <name evidence="1" type="ORF">K1T71_013928</name>
</gene>
<dbReference type="Proteomes" id="UP000824533">
    <property type="component" value="Linkage Group LG27"/>
</dbReference>
<comment type="caution">
    <text evidence="1">The sequence shown here is derived from an EMBL/GenBank/DDBJ whole genome shotgun (WGS) entry which is preliminary data.</text>
</comment>
<evidence type="ECO:0000313" key="1">
    <source>
        <dbReference type="EMBL" id="KAJ0170557.1"/>
    </source>
</evidence>
<sequence>MISPIIRQLLIALSSQLAAVSVGGLISYPNVLIHQLNSNDTMELDLDTSSWIGSVDGLAGIPSILMPTFMQWKGRKLAFLVSCSLVAVSWILAYAAKSISLIIMSECFHGLGSHSVLIVSSCSMSEFIEPKYRNSLMGSYFILQSLGASSVVILGQYIHWKTISLIMLVPVVIALLNVLFLWPESPSWLAFKGRYAECEKNFKWLRGNGEEANDELRQLLSANKEVNVKETLRKRLFRRDFYIPAILMFVLLNMMYWSGAEVIMIYPKDLLGKTTDDAASVSYGIITINVAKFKQLDNSSDYQEMCSCSSHVHHLQ</sequence>
<accession>A0ACC1CGI8</accession>